<keyword evidence="5" id="KW-1003">Cell membrane</keyword>
<feature type="transmembrane region" description="Helical" evidence="10">
    <location>
        <begin position="134"/>
        <end position="153"/>
    </location>
</feature>
<feature type="transmembrane region" description="Helical" evidence="10">
    <location>
        <begin position="21"/>
        <end position="47"/>
    </location>
</feature>
<dbReference type="PIRSF" id="PIRSF006603">
    <property type="entry name" value="DinF"/>
    <property type="match status" value="1"/>
</dbReference>
<dbReference type="Pfam" id="PF01554">
    <property type="entry name" value="MatE"/>
    <property type="match status" value="2"/>
</dbReference>
<keyword evidence="7 10" id="KW-1133">Transmembrane helix</keyword>
<evidence type="ECO:0000256" key="7">
    <source>
        <dbReference type="ARBA" id="ARBA00022989"/>
    </source>
</evidence>
<evidence type="ECO:0000256" key="8">
    <source>
        <dbReference type="ARBA" id="ARBA00023136"/>
    </source>
</evidence>
<evidence type="ECO:0000256" key="6">
    <source>
        <dbReference type="ARBA" id="ARBA00022692"/>
    </source>
</evidence>
<dbReference type="CDD" id="cd13143">
    <property type="entry name" value="MATE_MepA_like"/>
    <property type="match status" value="1"/>
</dbReference>
<protein>
    <recommendedName>
        <fullName evidence="3">Multidrug export protein MepA</fullName>
    </recommendedName>
</protein>
<feature type="transmembrane region" description="Helical" evidence="10">
    <location>
        <begin position="165"/>
        <end position="184"/>
    </location>
</feature>
<evidence type="ECO:0000256" key="9">
    <source>
        <dbReference type="ARBA" id="ARBA00023251"/>
    </source>
</evidence>
<keyword evidence="12" id="KW-1185">Reference proteome</keyword>
<feature type="transmembrane region" description="Helical" evidence="10">
    <location>
        <begin position="413"/>
        <end position="432"/>
    </location>
</feature>
<dbReference type="InterPro" id="IPR045070">
    <property type="entry name" value="MATE_MepA-like"/>
</dbReference>
<accession>A0ABR7D9E1</accession>
<dbReference type="InterPro" id="IPR002528">
    <property type="entry name" value="MATE_fam"/>
</dbReference>
<evidence type="ECO:0000256" key="1">
    <source>
        <dbReference type="ARBA" id="ARBA00004651"/>
    </source>
</evidence>
<dbReference type="InterPro" id="IPR048279">
    <property type="entry name" value="MdtK-like"/>
</dbReference>
<reference evidence="11 12" key="1">
    <citation type="submission" date="2020-08" db="EMBL/GenBank/DDBJ databases">
        <title>Genome public.</title>
        <authorList>
            <person name="Liu C."/>
            <person name="Sun Q."/>
        </authorList>
    </citation>
    <scope>NUCLEOTIDE SEQUENCE [LARGE SCALE GENOMIC DNA]</scope>
    <source>
        <strain evidence="11 12">NSJ-6</strain>
    </source>
</reference>
<comment type="similarity">
    <text evidence="2">Belongs to the multi antimicrobial extrusion (MATE) (TC 2.A.66.1) family. MepA subfamily.</text>
</comment>
<evidence type="ECO:0000256" key="4">
    <source>
        <dbReference type="ARBA" id="ARBA00022448"/>
    </source>
</evidence>
<feature type="transmembrane region" description="Helical" evidence="10">
    <location>
        <begin position="273"/>
        <end position="293"/>
    </location>
</feature>
<feature type="transmembrane region" description="Helical" evidence="10">
    <location>
        <begin position="358"/>
        <end position="378"/>
    </location>
</feature>
<comment type="caution">
    <text evidence="11">The sequence shown here is derived from an EMBL/GenBank/DDBJ whole genome shotgun (WGS) entry which is preliminary data.</text>
</comment>
<feature type="transmembrane region" description="Helical" evidence="10">
    <location>
        <begin position="314"/>
        <end position="338"/>
    </location>
</feature>
<dbReference type="NCBIfam" id="TIGR00797">
    <property type="entry name" value="matE"/>
    <property type="match status" value="1"/>
</dbReference>
<organism evidence="11 12">
    <name type="scientific">Clostridium hominis</name>
    <dbReference type="NCBI Taxonomy" id="2763036"/>
    <lineage>
        <taxon>Bacteria</taxon>
        <taxon>Bacillati</taxon>
        <taxon>Bacillota</taxon>
        <taxon>Clostridia</taxon>
        <taxon>Eubacteriales</taxon>
        <taxon>Clostridiaceae</taxon>
        <taxon>Clostridium</taxon>
    </lineage>
</organism>
<dbReference type="Proteomes" id="UP000596929">
    <property type="component" value="Unassembled WGS sequence"/>
</dbReference>
<evidence type="ECO:0000256" key="5">
    <source>
        <dbReference type="ARBA" id="ARBA00022475"/>
    </source>
</evidence>
<dbReference type="PANTHER" id="PTHR43823">
    <property type="entry name" value="SPORULATION PROTEIN YKVU"/>
    <property type="match status" value="1"/>
</dbReference>
<evidence type="ECO:0000256" key="2">
    <source>
        <dbReference type="ARBA" id="ARBA00008417"/>
    </source>
</evidence>
<keyword evidence="8 10" id="KW-0472">Membrane</keyword>
<proteinExistence type="inferred from homology"/>
<dbReference type="RefSeq" id="WP_032119742.1">
    <property type="nucleotide sequence ID" value="NZ_JACOOO010000004.1"/>
</dbReference>
<evidence type="ECO:0000256" key="10">
    <source>
        <dbReference type="SAM" id="Phobius"/>
    </source>
</evidence>
<keyword evidence="6 10" id="KW-0812">Transmembrane</keyword>
<evidence type="ECO:0000313" key="11">
    <source>
        <dbReference type="EMBL" id="MBC5627770.1"/>
    </source>
</evidence>
<feature type="transmembrane region" description="Helical" evidence="10">
    <location>
        <begin position="94"/>
        <end position="114"/>
    </location>
</feature>
<keyword evidence="9" id="KW-0046">Antibiotic resistance</keyword>
<evidence type="ECO:0000256" key="3">
    <source>
        <dbReference type="ARBA" id="ARBA00022106"/>
    </source>
</evidence>
<dbReference type="PANTHER" id="PTHR43823:SF3">
    <property type="entry name" value="MULTIDRUG EXPORT PROTEIN MEPA"/>
    <property type="match status" value="1"/>
</dbReference>
<dbReference type="InterPro" id="IPR051327">
    <property type="entry name" value="MATE_MepA_subfamily"/>
</dbReference>
<gene>
    <name evidence="11" type="ORF">H8S20_02580</name>
</gene>
<sequence length="451" mass="48471">MDLTLGKEDIGKLFVKYSIPSVIAMIVFSLYVVVDGIFVGNVVGAAGLSAVNLAMPFFGIAMALGTMVAIGGGTITSIDLGRGDKEEARRSFSLAFYILTTITLLLSVFTLLFTPTIAKILGSSKELMPLVVEYLRALCLFLATFVGSSYLSANLRVMGKPNHAMVADIIGAALNIVLDYIFVVKFGWGLAGAGVASGLAFTIGFLFALVQYLKKDSILKFVKTNFDAKKVIKIFYNGSSEGITQFAVAFSTYIFNIVLMIKIGEMGVSAFSIILYIASLVTAVFAGICNGISPIISFNHGAKNKERIQKLMKIAIITISVIGVLSTILMMFGGEILISMFTEGDEALVSLTVEATRIYAIAFIVNGLNILASAYFTAIEDAKTSAIISALRGVILIIVFIILLPMIFEETGIWLTVPFSEAVTVVVAFNYMRKSSDKLSLSYGKGNKEVI</sequence>
<dbReference type="EMBL" id="JACOOO010000004">
    <property type="protein sequence ID" value="MBC5627770.1"/>
    <property type="molecule type" value="Genomic_DNA"/>
</dbReference>
<name>A0ABR7D9E1_9CLOT</name>
<evidence type="ECO:0000313" key="12">
    <source>
        <dbReference type="Proteomes" id="UP000596929"/>
    </source>
</evidence>
<keyword evidence="4" id="KW-0813">Transport</keyword>
<feature type="transmembrane region" description="Helical" evidence="10">
    <location>
        <begin position="53"/>
        <end position="73"/>
    </location>
</feature>
<comment type="subcellular location">
    <subcellularLocation>
        <location evidence="1">Cell membrane</location>
        <topology evidence="1">Multi-pass membrane protein</topology>
    </subcellularLocation>
</comment>
<feature type="transmembrane region" description="Helical" evidence="10">
    <location>
        <begin position="190"/>
        <end position="213"/>
    </location>
</feature>
<feature type="transmembrane region" description="Helical" evidence="10">
    <location>
        <begin position="390"/>
        <end position="407"/>
    </location>
</feature>
<feature type="transmembrane region" description="Helical" evidence="10">
    <location>
        <begin position="234"/>
        <end position="261"/>
    </location>
</feature>